<evidence type="ECO:0000313" key="1">
    <source>
        <dbReference type="EMBL" id="KXV00056.1"/>
    </source>
</evidence>
<name>A0A149QRV4_9PROT</name>
<organism evidence="1 2">
    <name type="scientific">Gluconobacter potus</name>
    <dbReference type="NCBI Taxonomy" id="2724927"/>
    <lineage>
        <taxon>Bacteria</taxon>
        <taxon>Pseudomonadati</taxon>
        <taxon>Pseudomonadota</taxon>
        <taxon>Alphaproteobacteria</taxon>
        <taxon>Acetobacterales</taxon>
        <taxon>Acetobacteraceae</taxon>
        <taxon>Gluconobacter</taxon>
    </lineage>
</organism>
<dbReference type="EMBL" id="LHZB01000118">
    <property type="protein sequence ID" value="KXV00056.1"/>
    <property type="molecule type" value="Genomic_DNA"/>
</dbReference>
<dbReference type="PATRIC" id="fig|442.7.peg.3335"/>
<sequence length="215" mass="24763">MNAFSANLSFEDKYVDGLIERMKPTMLRHGLELVRINFPGTGFGPYNIGLDLQINAGDFFLFRTRDRRLASNIDLKVERRSSRNIFFETHSNASVQPGEFRPGWGVSLKAQTIWWAFTDTDVMAAINLPELRAWLNEKPGDRNAPRFFSYQERVQTRYAQRNVTAGRLIPFRDMPPTVWKSSYRFEGDEAVQIERDEFLKLIGEPAASPRPKVVS</sequence>
<protein>
    <submittedName>
        <fullName evidence="1">Uncharacterized protein</fullName>
    </submittedName>
</protein>
<proteinExistence type="predicted"/>
<reference evidence="1 2" key="1">
    <citation type="submission" date="2015-06" db="EMBL/GenBank/DDBJ databases">
        <title>Improved classification and identification of acetic acid bacteria using matrix-assisted laser desorption/ionization time-of-flight mass spectrometry; Gluconobacter nephelii and Gluconobacter uchimurae are later heterotypic synonyms of Gluconobacter japonicus and Gluconobacter oxydans, respectively.</title>
        <authorList>
            <person name="Li L."/>
            <person name="Cleenwerck I."/>
            <person name="De Vuyst L."/>
            <person name="Vandamme P."/>
        </authorList>
    </citation>
    <scope>NUCLEOTIDE SEQUENCE [LARGE SCALE GENOMIC DNA]</scope>
    <source>
        <strain evidence="1 2">LMG 1764</strain>
    </source>
</reference>
<dbReference type="RefSeq" id="WP_062497338.1">
    <property type="nucleotide sequence ID" value="NZ_LHZB01000118.1"/>
</dbReference>
<dbReference type="AlphaFoldDB" id="A0A149QRV4"/>
<evidence type="ECO:0000313" key="2">
    <source>
        <dbReference type="Proteomes" id="UP000075573"/>
    </source>
</evidence>
<dbReference type="Proteomes" id="UP000075573">
    <property type="component" value="Unassembled WGS sequence"/>
</dbReference>
<accession>A0A149QRV4</accession>
<comment type="caution">
    <text evidence="1">The sequence shown here is derived from an EMBL/GenBank/DDBJ whole genome shotgun (WGS) entry which is preliminary data.</text>
</comment>
<gene>
    <name evidence="1" type="ORF">AD929_12560</name>
</gene>